<dbReference type="GO" id="GO:0008654">
    <property type="term" value="P:phospholipid biosynthetic process"/>
    <property type="evidence" value="ECO:0007669"/>
    <property type="project" value="UniProtKB-KW"/>
</dbReference>
<keyword evidence="8" id="KW-0443">Lipid metabolism</keyword>
<evidence type="ECO:0000256" key="12">
    <source>
        <dbReference type="ARBA" id="ARBA00023315"/>
    </source>
</evidence>
<keyword evidence="7 15" id="KW-1133">Transmembrane helix</keyword>
<feature type="transmembrane region" description="Helical" evidence="15">
    <location>
        <begin position="270"/>
        <end position="288"/>
    </location>
</feature>
<feature type="transmembrane region" description="Helical" evidence="15">
    <location>
        <begin position="238"/>
        <end position="258"/>
    </location>
</feature>
<evidence type="ECO:0000259" key="16">
    <source>
        <dbReference type="SMART" id="SM00563"/>
    </source>
</evidence>
<dbReference type="GO" id="GO:0019432">
    <property type="term" value="P:triglyceride biosynthetic process"/>
    <property type="evidence" value="ECO:0007669"/>
    <property type="project" value="TreeGrafter"/>
</dbReference>
<dbReference type="PANTHER" id="PTHR23063:SF2">
    <property type="entry name" value="GLYCEROL-3-PHOSPHATE ACYLTRANSFERASE 4, ISOFORM D-RELATED"/>
    <property type="match status" value="1"/>
</dbReference>
<evidence type="ECO:0000256" key="10">
    <source>
        <dbReference type="ARBA" id="ARBA00023209"/>
    </source>
</evidence>
<evidence type="ECO:0000313" key="17">
    <source>
        <dbReference type="Proteomes" id="UP000694867"/>
    </source>
</evidence>
<evidence type="ECO:0000313" key="18">
    <source>
        <dbReference type="RefSeq" id="XP_003738708.1"/>
    </source>
</evidence>
<evidence type="ECO:0000256" key="11">
    <source>
        <dbReference type="ARBA" id="ARBA00023264"/>
    </source>
</evidence>
<organism evidence="17 18">
    <name type="scientific">Galendromus occidentalis</name>
    <name type="common">western predatory mite</name>
    <dbReference type="NCBI Taxonomy" id="34638"/>
    <lineage>
        <taxon>Eukaryota</taxon>
        <taxon>Metazoa</taxon>
        <taxon>Ecdysozoa</taxon>
        <taxon>Arthropoda</taxon>
        <taxon>Chelicerata</taxon>
        <taxon>Arachnida</taxon>
        <taxon>Acari</taxon>
        <taxon>Parasitiformes</taxon>
        <taxon>Mesostigmata</taxon>
        <taxon>Gamasina</taxon>
        <taxon>Phytoseioidea</taxon>
        <taxon>Phytoseiidae</taxon>
        <taxon>Typhlodrominae</taxon>
        <taxon>Galendromus</taxon>
    </lineage>
</organism>
<dbReference type="SMART" id="SM00563">
    <property type="entry name" value="PlsC"/>
    <property type="match status" value="1"/>
</dbReference>
<feature type="transmembrane region" description="Helical" evidence="15">
    <location>
        <begin position="7"/>
        <end position="32"/>
    </location>
</feature>
<comment type="similarity">
    <text evidence="3">Belongs to the 1-acyl-sn-glycerol-3-phosphate acyltransferase family.</text>
</comment>
<dbReference type="InterPro" id="IPR045252">
    <property type="entry name" value="LPCAT1-like"/>
</dbReference>
<name>A0AAJ6QNJ0_9ACAR</name>
<dbReference type="SUPFAM" id="SSF69593">
    <property type="entry name" value="Glycerol-3-phosphate (1)-acyltransferase"/>
    <property type="match status" value="1"/>
</dbReference>
<reference evidence="18" key="1">
    <citation type="submission" date="2025-08" db="UniProtKB">
        <authorList>
            <consortium name="RefSeq"/>
        </authorList>
    </citation>
    <scope>IDENTIFICATION</scope>
</reference>
<keyword evidence="6 15" id="KW-0812">Transmembrane</keyword>
<dbReference type="GO" id="GO:0005783">
    <property type="term" value="C:endoplasmic reticulum"/>
    <property type="evidence" value="ECO:0007669"/>
    <property type="project" value="TreeGrafter"/>
</dbReference>
<evidence type="ECO:0000256" key="7">
    <source>
        <dbReference type="ARBA" id="ARBA00022989"/>
    </source>
</evidence>
<evidence type="ECO:0000256" key="2">
    <source>
        <dbReference type="ARBA" id="ARBA00005189"/>
    </source>
</evidence>
<dbReference type="GO" id="GO:0016020">
    <property type="term" value="C:membrane"/>
    <property type="evidence" value="ECO:0007669"/>
    <property type="project" value="UniProtKB-SubCell"/>
</dbReference>
<evidence type="ECO:0000256" key="1">
    <source>
        <dbReference type="ARBA" id="ARBA00004370"/>
    </source>
</evidence>
<dbReference type="GeneID" id="100907403"/>
<dbReference type="InterPro" id="IPR002123">
    <property type="entry name" value="Plipid/glycerol_acylTrfase"/>
</dbReference>
<proteinExistence type="inferred from homology"/>
<evidence type="ECO:0000256" key="6">
    <source>
        <dbReference type="ARBA" id="ARBA00022692"/>
    </source>
</evidence>
<comment type="subcellular location">
    <subcellularLocation>
        <location evidence="1">Membrane</location>
    </subcellularLocation>
</comment>
<evidence type="ECO:0000256" key="9">
    <source>
        <dbReference type="ARBA" id="ARBA00023136"/>
    </source>
</evidence>
<dbReference type="AlphaFoldDB" id="A0AAJ6QNJ0"/>
<keyword evidence="9 15" id="KW-0472">Membrane</keyword>
<dbReference type="CDD" id="cd07991">
    <property type="entry name" value="LPLAT_LPCAT1-like"/>
    <property type="match status" value="1"/>
</dbReference>
<comment type="pathway">
    <text evidence="2">Lipid metabolism.</text>
</comment>
<dbReference type="GO" id="GO:0004366">
    <property type="term" value="F:glycerol-3-phosphate O-acyltransferase activity"/>
    <property type="evidence" value="ECO:0007669"/>
    <property type="project" value="TreeGrafter"/>
</dbReference>
<keyword evidence="4" id="KW-0444">Lipid biosynthesis</keyword>
<keyword evidence="11" id="KW-1208">Phospholipid metabolism</keyword>
<feature type="domain" description="Phospholipid/glycerol acyltransferase" evidence="16">
    <location>
        <begin position="304"/>
        <end position="415"/>
    </location>
</feature>
<evidence type="ECO:0000256" key="4">
    <source>
        <dbReference type="ARBA" id="ARBA00022516"/>
    </source>
</evidence>
<dbReference type="RefSeq" id="XP_003738708.1">
    <property type="nucleotide sequence ID" value="XM_003738660.2"/>
</dbReference>
<evidence type="ECO:0000256" key="5">
    <source>
        <dbReference type="ARBA" id="ARBA00022679"/>
    </source>
</evidence>
<evidence type="ECO:0000256" key="13">
    <source>
        <dbReference type="ARBA" id="ARBA00025707"/>
    </source>
</evidence>
<dbReference type="KEGG" id="goe:100907403"/>
<dbReference type="CTD" id="137964"/>
<keyword evidence="17" id="KW-1185">Reference proteome</keyword>
<dbReference type="Proteomes" id="UP000694867">
    <property type="component" value="Unplaced"/>
</dbReference>
<sequence>MLDVVSFFVLLFYYIYVGVSWFALSLIQWLVFIVFPTGWNPYTFYVWTAWTLGVCGVFNVSLGGRDMYVKMLYKLFEFGAVKVERHRVEKVIQRRSTCVRPDLSRLDTSRFDAVDFGKPNGDSLLPRDFDSEDEELQCPSKEVIEKENMQVAPTQPLVTLEKPVGKDFQLNDLFPLIKKGVEAIVDDDFTKRFAAEELASWNLLTRTNKNYQFISWRLTLVWAVGCLIRYLLLFPVRVMLTFQAVLILVIFGSFLGSLQDSRYTVRFKRWLYSTISLVVFRMMGRAISATVNFHNPEHTARPGGICVANHTSPIDVCILCQNNVYAMVGQNQGGFLGLLQNYLGRMCNHIWFERGEDKDRLETAARMKKHVDNPDNLPILIFPEGTCVNNTSVMMFKKGSFEVDAPIHPCAIRYNPAFGDPFWDSAKHGYIMYLLRMMTSWAIVADVWFMEPIRKDKNETSMEYANRVRSMIARRGGMVELQWDGMLKRGSPKDEWKFYQRLHLGKQIGNVEDEKKPVEVTQKEQQNSIEKKDHSALWTYTPKSEDVPTWLNVTKPPNPEELLKNGKSQ</sequence>
<comment type="pathway">
    <text evidence="13">Phospholipid metabolism.</text>
</comment>
<evidence type="ECO:0000256" key="15">
    <source>
        <dbReference type="SAM" id="Phobius"/>
    </source>
</evidence>
<dbReference type="PANTHER" id="PTHR23063">
    <property type="entry name" value="PHOSPHOLIPID ACYLTRANSFERASE"/>
    <property type="match status" value="1"/>
</dbReference>
<gene>
    <name evidence="18" type="primary">LOC100907403</name>
</gene>
<dbReference type="Pfam" id="PF01553">
    <property type="entry name" value="Acyltransferase"/>
    <property type="match status" value="1"/>
</dbReference>
<evidence type="ECO:0000256" key="14">
    <source>
        <dbReference type="SAM" id="MobiDB-lite"/>
    </source>
</evidence>
<keyword evidence="10" id="KW-0594">Phospholipid biosynthesis</keyword>
<feature type="region of interest" description="Disordered" evidence="14">
    <location>
        <begin position="515"/>
        <end position="569"/>
    </location>
</feature>
<feature type="transmembrane region" description="Helical" evidence="15">
    <location>
        <begin position="44"/>
        <end position="64"/>
    </location>
</feature>
<protein>
    <submittedName>
        <fullName evidence="18">Glycerol-3-phosphate acyltransferase 3</fullName>
    </submittedName>
</protein>
<evidence type="ECO:0000256" key="8">
    <source>
        <dbReference type="ARBA" id="ARBA00023098"/>
    </source>
</evidence>
<accession>A0AAJ6QNJ0</accession>
<keyword evidence="5" id="KW-0808">Transferase</keyword>
<keyword evidence="12 18" id="KW-0012">Acyltransferase</keyword>
<feature type="transmembrane region" description="Helical" evidence="15">
    <location>
        <begin position="214"/>
        <end position="232"/>
    </location>
</feature>
<evidence type="ECO:0000256" key="3">
    <source>
        <dbReference type="ARBA" id="ARBA00008655"/>
    </source>
</evidence>